<comment type="caution">
    <text evidence="5">The sequence shown here is derived from an EMBL/GenBank/DDBJ whole genome shotgun (WGS) entry which is preliminary data.</text>
</comment>
<dbReference type="AlphaFoldDB" id="A0A369AM31"/>
<dbReference type="SUPFAM" id="SSF53448">
    <property type="entry name" value="Nucleotide-diphospho-sugar transferases"/>
    <property type="match status" value="1"/>
</dbReference>
<evidence type="ECO:0000313" key="6">
    <source>
        <dbReference type="Proteomes" id="UP000252174"/>
    </source>
</evidence>
<protein>
    <submittedName>
        <fullName evidence="5">Rhamnopyranosyl-N-acetylglucosaminyl-diphospho-decaprenol beta-1,3/1,4-galactofuranosyltransferase</fullName>
    </submittedName>
</protein>
<keyword evidence="2" id="KW-0328">Glycosyltransferase</keyword>
<dbReference type="InterPro" id="IPR001173">
    <property type="entry name" value="Glyco_trans_2-like"/>
</dbReference>
<dbReference type="Gene3D" id="3.90.550.10">
    <property type="entry name" value="Spore Coat Polysaccharide Biosynthesis Protein SpsA, Chain A"/>
    <property type="match status" value="1"/>
</dbReference>
<evidence type="ECO:0000313" key="5">
    <source>
        <dbReference type="EMBL" id="RCX10153.1"/>
    </source>
</evidence>
<evidence type="ECO:0000256" key="2">
    <source>
        <dbReference type="ARBA" id="ARBA00022676"/>
    </source>
</evidence>
<reference evidence="5 6" key="1">
    <citation type="submission" date="2018-07" db="EMBL/GenBank/DDBJ databases">
        <title>Genomic Encyclopedia of Type Strains, Phase IV (KMG-IV): sequencing the most valuable type-strain genomes for metagenomic binning, comparative biology and taxonomic classification.</title>
        <authorList>
            <person name="Goeker M."/>
        </authorList>
    </citation>
    <scope>NUCLEOTIDE SEQUENCE [LARGE SCALE GENOMIC DNA]</scope>
    <source>
        <strain evidence="5 6">DSM 100911</strain>
    </source>
</reference>
<proteinExistence type="inferred from homology"/>
<name>A0A369AM31_9BURK</name>
<dbReference type="PANTHER" id="PTHR43179:SF12">
    <property type="entry name" value="GALACTOFURANOSYLTRANSFERASE GLFT2"/>
    <property type="match status" value="1"/>
</dbReference>
<comment type="similarity">
    <text evidence="1">Belongs to the glycosyltransferase 2 family.</text>
</comment>
<gene>
    <name evidence="5" type="ORF">DFR45_103138</name>
</gene>
<evidence type="ECO:0000256" key="3">
    <source>
        <dbReference type="ARBA" id="ARBA00022679"/>
    </source>
</evidence>
<dbReference type="Pfam" id="PF00535">
    <property type="entry name" value="Glycos_transf_2"/>
    <property type="match status" value="1"/>
</dbReference>
<organism evidence="5 6">
    <name type="scientific">Extensimonas vulgaris</name>
    <dbReference type="NCBI Taxonomy" id="1031594"/>
    <lineage>
        <taxon>Bacteria</taxon>
        <taxon>Pseudomonadati</taxon>
        <taxon>Pseudomonadota</taxon>
        <taxon>Betaproteobacteria</taxon>
        <taxon>Burkholderiales</taxon>
        <taxon>Comamonadaceae</taxon>
        <taxon>Extensimonas</taxon>
    </lineage>
</organism>
<evidence type="ECO:0000259" key="4">
    <source>
        <dbReference type="Pfam" id="PF00535"/>
    </source>
</evidence>
<dbReference type="GO" id="GO:0016757">
    <property type="term" value="F:glycosyltransferase activity"/>
    <property type="evidence" value="ECO:0007669"/>
    <property type="project" value="UniProtKB-KW"/>
</dbReference>
<accession>A0A369AM31</accession>
<dbReference type="OrthoDB" id="9771846at2"/>
<evidence type="ECO:0000256" key="1">
    <source>
        <dbReference type="ARBA" id="ARBA00006739"/>
    </source>
</evidence>
<dbReference type="InterPro" id="IPR029044">
    <property type="entry name" value="Nucleotide-diphossugar_trans"/>
</dbReference>
<sequence>MNSMREGSVAAVVVSYNRKELLSHCLRKLTSQSRRPDRVFIVDNASTDGTAELLCDNDCLQRRGVQVIRLSENIGGAGGFGCGVEHAMRAGFDWMWLMDDDAAPHSDALEELLKVAKDPSNIYGSLAISGAETSWMMTLLGERKVTTHHVQEIPASAQVQMLPFLGFFIHRSLVEKIGLPDAGFFIAADDVEYCVRARQAGADIIVAGLSHIDHPKSRPYKIQFFGYTLTGLELPPWKRYYDTRNRLLIARRHFGLKLVTQTIPGSFVRLIAALLREPNKLRQLHAFCAGMFDGLLGIKGKRHTKWGIK</sequence>
<dbReference type="EMBL" id="QPJU01000003">
    <property type="protein sequence ID" value="RCX10153.1"/>
    <property type="molecule type" value="Genomic_DNA"/>
</dbReference>
<dbReference type="Proteomes" id="UP000252174">
    <property type="component" value="Unassembled WGS sequence"/>
</dbReference>
<dbReference type="PANTHER" id="PTHR43179">
    <property type="entry name" value="RHAMNOSYLTRANSFERASE WBBL"/>
    <property type="match status" value="1"/>
</dbReference>
<keyword evidence="3 5" id="KW-0808">Transferase</keyword>
<keyword evidence="6" id="KW-1185">Reference proteome</keyword>
<feature type="domain" description="Glycosyltransferase 2-like" evidence="4">
    <location>
        <begin position="12"/>
        <end position="140"/>
    </location>
</feature>